<dbReference type="RefSeq" id="WP_344031707.1">
    <property type="nucleotide sequence ID" value="NZ_BAAABX010000071.1"/>
</dbReference>
<dbReference type="EMBL" id="BAAABX010000071">
    <property type="protein sequence ID" value="GAA0433035.1"/>
    <property type="molecule type" value="Genomic_DNA"/>
</dbReference>
<evidence type="ECO:0000313" key="1">
    <source>
        <dbReference type="EMBL" id="GAA0433035.1"/>
    </source>
</evidence>
<organism evidence="1 2">
    <name type="scientific">Streptomyces luteireticuli</name>
    <dbReference type="NCBI Taxonomy" id="173858"/>
    <lineage>
        <taxon>Bacteria</taxon>
        <taxon>Bacillati</taxon>
        <taxon>Actinomycetota</taxon>
        <taxon>Actinomycetes</taxon>
        <taxon>Kitasatosporales</taxon>
        <taxon>Streptomycetaceae</taxon>
        <taxon>Streptomyces</taxon>
    </lineage>
</organism>
<keyword evidence="2" id="KW-1185">Reference proteome</keyword>
<comment type="caution">
    <text evidence="1">The sequence shown here is derived from an EMBL/GenBank/DDBJ whole genome shotgun (WGS) entry which is preliminary data.</text>
</comment>
<name>A0ABN0Z4H1_9ACTN</name>
<evidence type="ECO:0000313" key="2">
    <source>
        <dbReference type="Proteomes" id="UP001500879"/>
    </source>
</evidence>
<proteinExistence type="predicted"/>
<sequence>MSARPVQIRFDQLRRSFDAALRHAEAVHGDAVTLDEDYFWSVPPDQLYDVRQEPTELTIGQLSECLDHLDGLAAEPEDAVGHHLVWLAEVLKAVGLDSP</sequence>
<gene>
    <name evidence="1" type="ORF">GCM10010357_63230</name>
</gene>
<dbReference type="Proteomes" id="UP001500879">
    <property type="component" value="Unassembled WGS sequence"/>
</dbReference>
<protein>
    <submittedName>
        <fullName evidence="1">Uncharacterized protein</fullName>
    </submittedName>
</protein>
<reference evidence="1 2" key="1">
    <citation type="journal article" date="2019" name="Int. J. Syst. Evol. Microbiol.">
        <title>The Global Catalogue of Microorganisms (GCM) 10K type strain sequencing project: providing services to taxonomists for standard genome sequencing and annotation.</title>
        <authorList>
            <consortium name="The Broad Institute Genomics Platform"/>
            <consortium name="The Broad Institute Genome Sequencing Center for Infectious Disease"/>
            <person name="Wu L."/>
            <person name="Ma J."/>
        </authorList>
    </citation>
    <scope>NUCLEOTIDE SEQUENCE [LARGE SCALE GENOMIC DNA]</scope>
    <source>
        <strain evidence="1 2">JCM 4788</strain>
    </source>
</reference>
<accession>A0ABN0Z4H1</accession>